<dbReference type="AlphaFoldDB" id="A0A9X0CZH4"/>
<dbReference type="Pfam" id="PF00092">
    <property type="entry name" value="VWA"/>
    <property type="match status" value="1"/>
</dbReference>
<evidence type="ECO:0000259" key="1">
    <source>
        <dbReference type="PROSITE" id="PS50234"/>
    </source>
</evidence>
<sequence length="99" mass="10863">MLKARRPPSLAGSSQASQVLVFITEGAQSGVGADILSLEHAVHPLRRNGVRVIVVGVGRQVLYQELRIIAQDPKDIYLVSSLNDVDKVSRELIRIVCKF</sequence>
<feature type="domain" description="VWFA" evidence="1">
    <location>
        <begin position="1"/>
        <end position="92"/>
    </location>
</feature>
<comment type="caution">
    <text evidence="2">The sequence shown here is derived from an EMBL/GenBank/DDBJ whole genome shotgun (WGS) entry which is preliminary data.</text>
</comment>
<dbReference type="InterPro" id="IPR002035">
    <property type="entry name" value="VWF_A"/>
</dbReference>
<dbReference type="SUPFAM" id="SSF53300">
    <property type="entry name" value="vWA-like"/>
    <property type="match status" value="1"/>
</dbReference>
<keyword evidence="3" id="KW-1185">Reference proteome</keyword>
<accession>A0A9X0CZH4</accession>
<evidence type="ECO:0000313" key="2">
    <source>
        <dbReference type="EMBL" id="KAJ7380128.1"/>
    </source>
</evidence>
<protein>
    <recommendedName>
        <fullName evidence="1">VWFA domain-containing protein</fullName>
    </recommendedName>
</protein>
<reference evidence="2" key="1">
    <citation type="submission" date="2023-01" db="EMBL/GenBank/DDBJ databases">
        <title>Genome assembly of the deep-sea coral Lophelia pertusa.</title>
        <authorList>
            <person name="Herrera S."/>
            <person name="Cordes E."/>
        </authorList>
    </citation>
    <scope>NUCLEOTIDE SEQUENCE</scope>
    <source>
        <strain evidence="2">USNM1676648</strain>
        <tissue evidence="2">Polyp</tissue>
    </source>
</reference>
<name>A0A9X0CZH4_9CNID</name>
<dbReference type="EMBL" id="MU826354">
    <property type="protein sequence ID" value="KAJ7380128.1"/>
    <property type="molecule type" value="Genomic_DNA"/>
</dbReference>
<dbReference type="Gene3D" id="3.40.50.410">
    <property type="entry name" value="von Willebrand factor, type A domain"/>
    <property type="match status" value="1"/>
</dbReference>
<evidence type="ECO:0000313" key="3">
    <source>
        <dbReference type="Proteomes" id="UP001163046"/>
    </source>
</evidence>
<gene>
    <name evidence="2" type="ORF">OS493_010839</name>
</gene>
<proteinExistence type="predicted"/>
<dbReference type="Proteomes" id="UP001163046">
    <property type="component" value="Unassembled WGS sequence"/>
</dbReference>
<dbReference type="InterPro" id="IPR036465">
    <property type="entry name" value="vWFA_dom_sf"/>
</dbReference>
<dbReference type="PROSITE" id="PS50234">
    <property type="entry name" value="VWFA"/>
    <property type="match status" value="1"/>
</dbReference>
<organism evidence="2 3">
    <name type="scientific">Desmophyllum pertusum</name>
    <dbReference type="NCBI Taxonomy" id="174260"/>
    <lineage>
        <taxon>Eukaryota</taxon>
        <taxon>Metazoa</taxon>
        <taxon>Cnidaria</taxon>
        <taxon>Anthozoa</taxon>
        <taxon>Hexacorallia</taxon>
        <taxon>Scleractinia</taxon>
        <taxon>Caryophylliina</taxon>
        <taxon>Caryophylliidae</taxon>
        <taxon>Desmophyllum</taxon>
    </lineage>
</organism>